<sequence>MLAVNRKRRIAGRGIINSLVSKLPFELHLPGYQFCGPSTRLAERLKRGDKGINLLDQACLRHDQQYEKYTDLENRHKADRVLIDEAWKRFKSKDASLGEKAASYLVTNIMKGKLAMGAGLKKRKRSSVRKTKKGKGVRKTRRRTPAKKRRTSKRAKASGGGVKKRKRRGGPVLGTRVIPLPKRGGILQYLIPLLTGLSNIGSVAGTANELLKTIRAMKGKGLSKKGVLGDFKKGYGLYLKPYPSQDC</sequence>
<keyword evidence="4" id="KW-1185">Reference proteome</keyword>
<dbReference type="GO" id="GO:0006644">
    <property type="term" value="P:phospholipid metabolic process"/>
    <property type="evidence" value="ECO:0007669"/>
    <property type="project" value="InterPro"/>
</dbReference>
<evidence type="ECO:0000256" key="1">
    <source>
        <dbReference type="SAM" id="MobiDB-lite"/>
    </source>
</evidence>
<feature type="domain" description="Phospholipase A2-like" evidence="2">
    <location>
        <begin position="26"/>
        <end position="89"/>
    </location>
</feature>
<dbReference type="EMBL" id="OU963864">
    <property type="protein sequence ID" value="CAH0387495.1"/>
    <property type="molecule type" value="Genomic_DNA"/>
</dbReference>
<evidence type="ECO:0000313" key="3">
    <source>
        <dbReference type="EMBL" id="CAH0387495.1"/>
    </source>
</evidence>
<dbReference type="AlphaFoldDB" id="A0A9P0A9A1"/>
<dbReference type="InterPro" id="IPR036444">
    <property type="entry name" value="PLipase_A2_dom_sf"/>
</dbReference>
<dbReference type="Gene3D" id="1.20.90.10">
    <property type="entry name" value="Phospholipase A2 domain"/>
    <property type="match status" value="1"/>
</dbReference>
<feature type="compositionally biased region" description="Basic residues" evidence="1">
    <location>
        <begin position="120"/>
        <end position="169"/>
    </location>
</feature>
<evidence type="ECO:0000259" key="2">
    <source>
        <dbReference type="Pfam" id="PF08398"/>
    </source>
</evidence>
<dbReference type="GO" id="GO:0050482">
    <property type="term" value="P:arachidonate secretion"/>
    <property type="evidence" value="ECO:0007669"/>
    <property type="project" value="InterPro"/>
</dbReference>
<name>A0A9P0A9A1_BEMTA</name>
<reference evidence="3" key="1">
    <citation type="submission" date="2021-12" db="EMBL/GenBank/DDBJ databases">
        <authorList>
            <person name="King R."/>
        </authorList>
    </citation>
    <scope>NUCLEOTIDE SEQUENCE</scope>
</reference>
<protein>
    <recommendedName>
        <fullName evidence="2">Phospholipase A2-like domain-containing protein</fullName>
    </recommendedName>
</protein>
<organism evidence="3 4">
    <name type="scientific">Bemisia tabaci</name>
    <name type="common">Sweetpotato whitefly</name>
    <name type="synonym">Aleurodes tabaci</name>
    <dbReference type="NCBI Taxonomy" id="7038"/>
    <lineage>
        <taxon>Eukaryota</taxon>
        <taxon>Metazoa</taxon>
        <taxon>Ecdysozoa</taxon>
        <taxon>Arthropoda</taxon>
        <taxon>Hexapoda</taxon>
        <taxon>Insecta</taxon>
        <taxon>Pterygota</taxon>
        <taxon>Neoptera</taxon>
        <taxon>Paraneoptera</taxon>
        <taxon>Hemiptera</taxon>
        <taxon>Sternorrhyncha</taxon>
        <taxon>Aleyrodoidea</taxon>
        <taxon>Aleyrodidae</taxon>
        <taxon>Aleyrodinae</taxon>
        <taxon>Bemisia</taxon>
    </lineage>
</organism>
<dbReference type="GO" id="GO:0005198">
    <property type="term" value="F:structural molecule activity"/>
    <property type="evidence" value="ECO:0007669"/>
    <property type="project" value="InterPro"/>
</dbReference>
<feature type="region of interest" description="Disordered" evidence="1">
    <location>
        <begin position="118"/>
        <end position="174"/>
    </location>
</feature>
<dbReference type="InterPro" id="IPR013607">
    <property type="entry name" value="Phospholipase_A2-like"/>
</dbReference>
<evidence type="ECO:0000313" key="4">
    <source>
        <dbReference type="Proteomes" id="UP001152759"/>
    </source>
</evidence>
<accession>A0A9P0A9A1</accession>
<dbReference type="Pfam" id="PF08398">
    <property type="entry name" value="Phospholip_A2_4"/>
    <property type="match status" value="1"/>
</dbReference>
<dbReference type="GO" id="GO:0004623">
    <property type="term" value="F:phospholipase A2 activity"/>
    <property type="evidence" value="ECO:0007669"/>
    <property type="project" value="InterPro"/>
</dbReference>
<dbReference type="Proteomes" id="UP001152759">
    <property type="component" value="Chromosome 3"/>
</dbReference>
<gene>
    <name evidence="3" type="ORF">BEMITA_LOCUS6500</name>
</gene>
<proteinExistence type="predicted"/>